<dbReference type="Pfam" id="PF03133">
    <property type="entry name" value="TTL"/>
    <property type="match status" value="1"/>
</dbReference>
<accession>A0A1J4K6Z4</accession>
<dbReference type="PROSITE" id="PS51221">
    <property type="entry name" value="TTL"/>
    <property type="match status" value="1"/>
</dbReference>
<gene>
    <name evidence="4" type="ORF">TRFO_01248</name>
</gene>
<evidence type="ECO:0000256" key="2">
    <source>
        <dbReference type="ARBA" id="ARBA00022741"/>
    </source>
</evidence>
<dbReference type="Gene3D" id="3.30.470.20">
    <property type="entry name" value="ATP-grasp fold, B domain"/>
    <property type="match status" value="1"/>
</dbReference>
<evidence type="ECO:0000313" key="5">
    <source>
        <dbReference type="Proteomes" id="UP000179807"/>
    </source>
</evidence>
<evidence type="ECO:0000256" key="1">
    <source>
        <dbReference type="ARBA" id="ARBA00022598"/>
    </source>
</evidence>
<dbReference type="GO" id="GO:0005524">
    <property type="term" value="F:ATP binding"/>
    <property type="evidence" value="ECO:0007669"/>
    <property type="project" value="UniProtKB-KW"/>
</dbReference>
<dbReference type="GO" id="GO:0036064">
    <property type="term" value="C:ciliary basal body"/>
    <property type="evidence" value="ECO:0007669"/>
    <property type="project" value="TreeGrafter"/>
</dbReference>
<keyword evidence="5" id="KW-1185">Reference proteome</keyword>
<keyword evidence="1 4" id="KW-0436">Ligase</keyword>
<proteinExistence type="predicted"/>
<evidence type="ECO:0000313" key="4">
    <source>
        <dbReference type="EMBL" id="OHT07143.1"/>
    </source>
</evidence>
<dbReference type="AlphaFoldDB" id="A0A1J4K6Z4"/>
<dbReference type="EMBL" id="MLAK01000704">
    <property type="protein sequence ID" value="OHT07143.1"/>
    <property type="molecule type" value="Genomic_DNA"/>
</dbReference>
<dbReference type="InterPro" id="IPR004344">
    <property type="entry name" value="TTL/TTLL_fam"/>
</dbReference>
<dbReference type="GeneID" id="94824698"/>
<dbReference type="GO" id="GO:0015631">
    <property type="term" value="F:tubulin binding"/>
    <property type="evidence" value="ECO:0007669"/>
    <property type="project" value="TreeGrafter"/>
</dbReference>
<dbReference type="RefSeq" id="XP_068360279.1">
    <property type="nucleotide sequence ID" value="XM_068489994.1"/>
</dbReference>
<organism evidence="4 5">
    <name type="scientific">Tritrichomonas foetus</name>
    <dbReference type="NCBI Taxonomy" id="1144522"/>
    <lineage>
        <taxon>Eukaryota</taxon>
        <taxon>Metamonada</taxon>
        <taxon>Parabasalia</taxon>
        <taxon>Tritrichomonadida</taxon>
        <taxon>Tritrichomonadidae</taxon>
        <taxon>Tritrichomonas</taxon>
    </lineage>
</organism>
<comment type="caution">
    <text evidence="4">The sequence shown here is derived from an EMBL/GenBank/DDBJ whole genome shotgun (WGS) entry which is preliminary data.</text>
</comment>
<dbReference type="VEuPathDB" id="TrichDB:TRFO_01248"/>
<dbReference type="PANTHER" id="PTHR12241">
    <property type="entry name" value="TUBULIN POLYGLUTAMYLASE"/>
    <property type="match status" value="1"/>
</dbReference>
<name>A0A1J4K6Z4_9EUKA</name>
<dbReference type="Proteomes" id="UP000179807">
    <property type="component" value="Unassembled WGS sequence"/>
</dbReference>
<evidence type="ECO:0000256" key="3">
    <source>
        <dbReference type="ARBA" id="ARBA00022840"/>
    </source>
</evidence>
<dbReference type="GO" id="GO:0070740">
    <property type="term" value="F:tubulin-glutamic acid ligase activity"/>
    <property type="evidence" value="ECO:0007669"/>
    <property type="project" value="TreeGrafter"/>
</dbReference>
<dbReference type="GO" id="GO:0000226">
    <property type="term" value="P:microtubule cytoskeleton organization"/>
    <property type="evidence" value="ECO:0007669"/>
    <property type="project" value="TreeGrafter"/>
</dbReference>
<dbReference type="PANTHER" id="PTHR12241:SF162">
    <property type="entry name" value="TUBULIN MONOGLUTAMYLASE TTLL4"/>
    <property type="match status" value="1"/>
</dbReference>
<sequence>MQSESYRKICDSFPYPVDFYSFFQEPSQVKHANEPMFFISGFTAKLVRTTLENSGFKETDDLSNASIVVGNKNNEDTQNYLKNFQRMTHFLYTFSIGRKIGLHITLSRFKQQTNLPLNFYPKTFLLPDQIDQFKKEFSSSKYWIEKPTSGSCGRGIRVIDEIPEKFIAPKVIMQEYIPNPLLINGYKFDLRFYVAVTSLNPLRLYNYDDGLVRLATDKYFEHFNEISNLSAHLTNFTVNKENSQFKITDDIKNDGKGSKWSHKPFWPFLDSLLYDVDDIKNKIDDAIATIFISARDQLAQQKNHRCSFELYGVDVLLTVDGEIHILEVNISPALGTSSALDRHIKAPLVKDFFNISLIPTHTEIVDKFEESFNDSKLNDVSEFISICEYELAEERRGKFRRIYPTIERVKTFGQFLEKKTNLDKALEEWVMADKIQKEKILASKIPKLQEYLGDLFEFPQNSCLLI</sequence>
<protein>
    <submittedName>
        <fullName evidence="4">Tubulin-tyrosine ligase family protein</fullName>
    </submittedName>
</protein>
<keyword evidence="2" id="KW-0547">Nucleotide-binding</keyword>
<dbReference type="OrthoDB" id="202825at2759"/>
<reference evidence="4" key="1">
    <citation type="submission" date="2016-10" db="EMBL/GenBank/DDBJ databases">
        <authorList>
            <person name="Benchimol M."/>
            <person name="Almeida L.G."/>
            <person name="Vasconcelos A.T."/>
            <person name="Perreira-Neves A."/>
            <person name="Rosa I.A."/>
            <person name="Tasca T."/>
            <person name="Bogo M.R."/>
            <person name="de Souza W."/>
        </authorList>
    </citation>
    <scope>NUCLEOTIDE SEQUENCE [LARGE SCALE GENOMIC DNA]</scope>
    <source>
        <strain evidence="4">K</strain>
    </source>
</reference>
<dbReference type="SUPFAM" id="SSF56059">
    <property type="entry name" value="Glutathione synthetase ATP-binding domain-like"/>
    <property type="match status" value="1"/>
</dbReference>
<keyword evidence="3" id="KW-0067">ATP-binding</keyword>